<reference evidence="1" key="1">
    <citation type="submission" date="2023-03" db="EMBL/GenBank/DDBJ databases">
        <title>Massive genome expansion in bonnet fungi (Mycena s.s.) driven by repeated elements and novel gene families across ecological guilds.</title>
        <authorList>
            <consortium name="Lawrence Berkeley National Laboratory"/>
            <person name="Harder C.B."/>
            <person name="Miyauchi S."/>
            <person name="Viragh M."/>
            <person name="Kuo A."/>
            <person name="Thoen E."/>
            <person name="Andreopoulos B."/>
            <person name="Lu D."/>
            <person name="Skrede I."/>
            <person name="Drula E."/>
            <person name="Henrissat B."/>
            <person name="Morin E."/>
            <person name="Kohler A."/>
            <person name="Barry K."/>
            <person name="LaButti K."/>
            <person name="Morin E."/>
            <person name="Salamov A."/>
            <person name="Lipzen A."/>
            <person name="Mereny Z."/>
            <person name="Hegedus B."/>
            <person name="Baldrian P."/>
            <person name="Stursova M."/>
            <person name="Weitz H."/>
            <person name="Taylor A."/>
            <person name="Grigoriev I.V."/>
            <person name="Nagy L.G."/>
            <person name="Martin F."/>
            <person name="Kauserud H."/>
        </authorList>
    </citation>
    <scope>NUCLEOTIDE SEQUENCE</scope>
    <source>
        <strain evidence="1">CBHHK002</strain>
    </source>
</reference>
<organism evidence="1 2">
    <name type="scientific">Mycena albidolilacea</name>
    <dbReference type="NCBI Taxonomy" id="1033008"/>
    <lineage>
        <taxon>Eukaryota</taxon>
        <taxon>Fungi</taxon>
        <taxon>Dikarya</taxon>
        <taxon>Basidiomycota</taxon>
        <taxon>Agaricomycotina</taxon>
        <taxon>Agaricomycetes</taxon>
        <taxon>Agaricomycetidae</taxon>
        <taxon>Agaricales</taxon>
        <taxon>Marasmiineae</taxon>
        <taxon>Mycenaceae</taxon>
        <taxon>Mycena</taxon>
    </lineage>
</organism>
<dbReference type="AlphaFoldDB" id="A0AAD7AJ94"/>
<name>A0AAD7AJ94_9AGAR</name>
<evidence type="ECO:0000313" key="2">
    <source>
        <dbReference type="Proteomes" id="UP001218218"/>
    </source>
</evidence>
<sequence>MVTLNDANAVPTLYSDHQNSVELIGDIQNHISQDSRLRGMNGRSYYRWILALVREGRVNMMYTRGHSAELTIPAQPNREADHYASGSQKFPHLVPLAPIPTFTMDTYTLFTKADGWIETNIRTFVNFFLAKEAASGLARIHDNLPPPEYPYTRALSVHSAVIQLYARSDQLPTAETLESRSRLESCLCRWVCNAVESMHHIFVGCAQFDEWRQDAGAEVSLRTERKLEEADMREKDRQPILNAAKSLFIDDPAVWPLKISQYYLGQTPSIQNFITYRMLPDTIKRRKLASHLSSD</sequence>
<gene>
    <name evidence="1" type="ORF">DFH08DRAFT_685998</name>
</gene>
<dbReference type="EMBL" id="JARIHO010000006">
    <property type="protein sequence ID" value="KAJ7359988.1"/>
    <property type="molecule type" value="Genomic_DNA"/>
</dbReference>
<dbReference type="Proteomes" id="UP001218218">
    <property type="component" value="Unassembled WGS sequence"/>
</dbReference>
<comment type="caution">
    <text evidence="1">The sequence shown here is derived from an EMBL/GenBank/DDBJ whole genome shotgun (WGS) entry which is preliminary data.</text>
</comment>
<proteinExistence type="predicted"/>
<keyword evidence="2" id="KW-1185">Reference proteome</keyword>
<accession>A0AAD7AJ94</accession>
<protein>
    <submittedName>
        <fullName evidence="1">Uncharacterized protein</fullName>
    </submittedName>
</protein>
<evidence type="ECO:0000313" key="1">
    <source>
        <dbReference type="EMBL" id="KAJ7359988.1"/>
    </source>
</evidence>